<name>A0A087GTF3_ARAAL</name>
<proteinExistence type="predicted"/>
<keyword evidence="1" id="KW-0175">Coiled coil</keyword>
<dbReference type="Gramene" id="KFK33155">
    <property type="protein sequence ID" value="KFK33155"/>
    <property type="gene ID" value="AALP_AA6G337800"/>
</dbReference>
<dbReference type="EMBL" id="CM002874">
    <property type="protein sequence ID" value="KFK33155.1"/>
    <property type="molecule type" value="Genomic_DNA"/>
</dbReference>
<evidence type="ECO:0000313" key="3">
    <source>
        <dbReference type="Proteomes" id="UP000029120"/>
    </source>
</evidence>
<evidence type="ECO:0000313" key="2">
    <source>
        <dbReference type="EMBL" id="KFK33155.1"/>
    </source>
</evidence>
<dbReference type="Proteomes" id="UP000029120">
    <property type="component" value="Chromosome 6"/>
</dbReference>
<evidence type="ECO:0000256" key="1">
    <source>
        <dbReference type="SAM" id="Coils"/>
    </source>
</evidence>
<reference evidence="3" key="1">
    <citation type="journal article" date="2015" name="Nat. Plants">
        <title>Genome expansion of Arabis alpina linked with retrotransposition and reduced symmetric DNA methylation.</title>
        <authorList>
            <person name="Willing E.M."/>
            <person name="Rawat V."/>
            <person name="Mandakova T."/>
            <person name="Maumus F."/>
            <person name="James G.V."/>
            <person name="Nordstroem K.J."/>
            <person name="Becker C."/>
            <person name="Warthmann N."/>
            <person name="Chica C."/>
            <person name="Szarzynska B."/>
            <person name="Zytnicki M."/>
            <person name="Albani M.C."/>
            <person name="Kiefer C."/>
            <person name="Bergonzi S."/>
            <person name="Castaings L."/>
            <person name="Mateos J.L."/>
            <person name="Berns M.C."/>
            <person name="Bujdoso N."/>
            <person name="Piofczyk T."/>
            <person name="de Lorenzo L."/>
            <person name="Barrero-Sicilia C."/>
            <person name="Mateos I."/>
            <person name="Piednoel M."/>
            <person name="Hagmann J."/>
            <person name="Chen-Min-Tao R."/>
            <person name="Iglesias-Fernandez R."/>
            <person name="Schuster S.C."/>
            <person name="Alonso-Blanco C."/>
            <person name="Roudier F."/>
            <person name="Carbonero P."/>
            <person name="Paz-Ares J."/>
            <person name="Davis S.J."/>
            <person name="Pecinka A."/>
            <person name="Quesneville H."/>
            <person name="Colot V."/>
            <person name="Lysak M.A."/>
            <person name="Weigel D."/>
            <person name="Coupland G."/>
            <person name="Schneeberger K."/>
        </authorList>
    </citation>
    <scope>NUCLEOTIDE SEQUENCE [LARGE SCALE GENOMIC DNA]</scope>
    <source>
        <strain evidence="3">cv. Pajares</strain>
    </source>
</reference>
<gene>
    <name evidence="2" type="ordered locus">AALP_Aa6g337800</name>
</gene>
<sequence>MLVGCFVTKLTRQDSELGAAKEANAVLQSRLDEFAERNEVLERDALALQKVKKDYDDKLTKLKLRYTKAEGEVIQLRGELSSTSGLQHSRIDDAVVEARDEMARGFAEKTSEIAGLRHCASGVIQSTMLTTCSRIYLPVVSAGAVEASVAVDDDVEVLDEDDVEVIDDDEDVED</sequence>
<dbReference type="AlphaFoldDB" id="A0A087GTF3"/>
<accession>A0A087GTF3</accession>
<protein>
    <submittedName>
        <fullName evidence="2">Uncharacterized protein</fullName>
    </submittedName>
</protein>
<feature type="coiled-coil region" evidence="1">
    <location>
        <begin position="24"/>
        <end position="79"/>
    </location>
</feature>
<keyword evidence="3" id="KW-1185">Reference proteome</keyword>
<organism evidence="2 3">
    <name type="scientific">Arabis alpina</name>
    <name type="common">Alpine rock-cress</name>
    <dbReference type="NCBI Taxonomy" id="50452"/>
    <lineage>
        <taxon>Eukaryota</taxon>
        <taxon>Viridiplantae</taxon>
        <taxon>Streptophyta</taxon>
        <taxon>Embryophyta</taxon>
        <taxon>Tracheophyta</taxon>
        <taxon>Spermatophyta</taxon>
        <taxon>Magnoliopsida</taxon>
        <taxon>eudicotyledons</taxon>
        <taxon>Gunneridae</taxon>
        <taxon>Pentapetalae</taxon>
        <taxon>rosids</taxon>
        <taxon>malvids</taxon>
        <taxon>Brassicales</taxon>
        <taxon>Brassicaceae</taxon>
        <taxon>Arabideae</taxon>
        <taxon>Arabis</taxon>
    </lineage>
</organism>